<sequence>MEQPVEGDVPIPSSSDIDKSWKTAEEHMDAADHKQQTKRSLEDEEDDRPAKRLKSGGGEVYEEIREWKIGAVTYPHFVDDVGSADTHHDDRHFSSSEWGIFRVNAMKDVEEIRDENSDDSSNSDGSSDDEDCTDSSQRSSQRSGTLSPRRSPRDTTNFPGI</sequence>
<protein>
    <submittedName>
        <fullName evidence="2">Uncharacterized protein</fullName>
    </submittedName>
</protein>
<evidence type="ECO:0000313" key="2">
    <source>
        <dbReference type="EMBL" id="KAK3334352.1"/>
    </source>
</evidence>
<feature type="region of interest" description="Disordered" evidence="1">
    <location>
        <begin position="109"/>
        <end position="161"/>
    </location>
</feature>
<feature type="non-terminal residue" evidence="2">
    <location>
        <position position="161"/>
    </location>
</feature>
<keyword evidence="3" id="KW-1185">Reference proteome</keyword>
<dbReference type="EMBL" id="JAUEPP010000011">
    <property type="protein sequence ID" value="KAK3334352.1"/>
    <property type="molecule type" value="Genomic_DNA"/>
</dbReference>
<feature type="compositionally biased region" description="Basic and acidic residues" evidence="1">
    <location>
        <begin position="16"/>
        <end position="41"/>
    </location>
</feature>
<evidence type="ECO:0000256" key="1">
    <source>
        <dbReference type="SAM" id="MobiDB-lite"/>
    </source>
</evidence>
<evidence type="ECO:0000313" key="3">
    <source>
        <dbReference type="Proteomes" id="UP001278500"/>
    </source>
</evidence>
<comment type="caution">
    <text evidence="2">The sequence shown here is derived from an EMBL/GenBank/DDBJ whole genome shotgun (WGS) entry which is preliminary data.</text>
</comment>
<gene>
    <name evidence="2" type="ORF">B0H65DRAFT_437081</name>
</gene>
<dbReference type="Proteomes" id="UP001278500">
    <property type="component" value="Unassembled WGS sequence"/>
</dbReference>
<dbReference type="GeneID" id="87862441"/>
<feature type="region of interest" description="Disordered" evidence="1">
    <location>
        <begin position="1"/>
        <end position="62"/>
    </location>
</feature>
<reference evidence="2" key="2">
    <citation type="submission" date="2023-06" db="EMBL/GenBank/DDBJ databases">
        <authorList>
            <consortium name="Lawrence Berkeley National Laboratory"/>
            <person name="Haridas S."/>
            <person name="Hensen N."/>
            <person name="Bonometti L."/>
            <person name="Westerberg I."/>
            <person name="Brannstrom I.O."/>
            <person name="Guillou S."/>
            <person name="Cros-Aarteil S."/>
            <person name="Calhoun S."/>
            <person name="Kuo A."/>
            <person name="Mondo S."/>
            <person name="Pangilinan J."/>
            <person name="Riley R."/>
            <person name="Labutti K."/>
            <person name="Andreopoulos B."/>
            <person name="Lipzen A."/>
            <person name="Chen C."/>
            <person name="Yanf M."/>
            <person name="Daum C."/>
            <person name="Ng V."/>
            <person name="Clum A."/>
            <person name="Steindorff A."/>
            <person name="Ohm R."/>
            <person name="Martin F."/>
            <person name="Silar P."/>
            <person name="Natvig D."/>
            <person name="Lalanne C."/>
            <person name="Gautier V."/>
            <person name="Ament-Velasquez S.L."/>
            <person name="Kruys A."/>
            <person name="Hutchinson M.I."/>
            <person name="Powell A.J."/>
            <person name="Barry K."/>
            <person name="Miller A.N."/>
            <person name="Grigoriev I.V."/>
            <person name="Debuchy R."/>
            <person name="Gladieux P."/>
            <person name="Thoren M.H."/>
            <person name="Johannesson H."/>
        </authorList>
    </citation>
    <scope>NUCLEOTIDE SEQUENCE</scope>
    <source>
        <strain evidence="2">CBS 560.94</strain>
    </source>
</reference>
<dbReference type="AlphaFoldDB" id="A0AAE0MJ38"/>
<organism evidence="2 3">
    <name type="scientific">Neurospora tetraspora</name>
    <dbReference type="NCBI Taxonomy" id="94610"/>
    <lineage>
        <taxon>Eukaryota</taxon>
        <taxon>Fungi</taxon>
        <taxon>Dikarya</taxon>
        <taxon>Ascomycota</taxon>
        <taxon>Pezizomycotina</taxon>
        <taxon>Sordariomycetes</taxon>
        <taxon>Sordariomycetidae</taxon>
        <taxon>Sordariales</taxon>
        <taxon>Sordariaceae</taxon>
        <taxon>Neurospora</taxon>
    </lineage>
</organism>
<proteinExistence type="predicted"/>
<reference evidence="2" key="1">
    <citation type="journal article" date="2023" name="Mol. Phylogenet. Evol.">
        <title>Genome-scale phylogeny and comparative genomics of the fungal order Sordariales.</title>
        <authorList>
            <person name="Hensen N."/>
            <person name="Bonometti L."/>
            <person name="Westerberg I."/>
            <person name="Brannstrom I.O."/>
            <person name="Guillou S."/>
            <person name="Cros-Aarteil S."/>
            <person name="Calhoun S."/>
            <person name="Haridas S."/>
            <person name="Kuo A."/>
            <person name="Mondo S."/>
            <person name="Pangilinan J."/>
            <person name="Riley R."/>
            <person name="LaButti K."/>
            <person name="Andreopoulos B."/>
            <person name="Lipzen A."/>
            <person name="Chen C."/>
            <person name="Yan M."/>
            <person name="Daum C."/>
            <person name="Ng V."/>
            <person name="Clum A."/>
            <person name="Steindorff A."/>
            <person name="Ohm R.A."/>
            <person name="Martin F."/>
            <person name="Silar P."/>
            <person name="Natvig D.O."/>
            <person name="Lalanne C."/>
            <person name="Gautier V."/>
            <person name="Ament-Velasquez S.L."/>
            <person name="Kruys A."/>
            <person name="Hutchinson M.I."/>
            <person name="Powell A.J."/>
            <person name="Barry K."/>
            <person name="Miller A.N."/>
            <person name="Grigoriev I.V."/>
            <person name="Debuchy R."/>
            <person name="Gladieux P."/>
            <person name="Hiltunen Thoren M."/>
            <person name="Johannesson H."/>
        </authorList>
    </citation>
    <scope>NUCLEOTIDE SEQUENCE</scope>
    <source>
        <strain evidence="2">CBS 560.94</strain>
    </source>
</reference>
<accession>A0AAE0MJ38</accession>
<feature type="compositionally biased region" description="Polar residues" evidence="1">
    <location>
        <begin position="134"/>
        <end position="161"/>
    </location>
</feature>
<dbReference type="RefSeq" id="XP_062676518.1">
    <property type="nucleotide sequence ID" value="XM_062825287.1"/>
</dbReference>
<name>A0AAE0MJ38_9PEZI</name>